<organism evidence="7 8">
    <name type="scientific">Scytalidium lignicola</name>
    <name type="common">Hyphomycete</name>
    <dbReference type="NCBI Taxonomy" id="5539"/>
    <lineage>
        <taxon>Eukaryota</taxon>
        <taxon>Fungi</taxon>
        <taxon>Dikarya</taxon>
        <taxon>Ascomycota</taxon>
        <taxon>Pezizomycotina</taxon>
        <taxon>Leotiomycetes</taxon>
        <taxon>Leotiomycetes incertae sedis</taxon>
        <taxon>Scytalidium</taxon>
    </lineage>
</organism>
<dbReference type="Proteomes" id="UP000258309">
    <property type="component" value="Unassembled WGS sequence"/>
</dbReference>
<name>A0A3E2H036_SCYLI</name>
<feature type="transmembrane region" description="Helical" evidence="6">
    <location>
        <begin position="498"/>
        <end position="519"/>
    </location>
</feature>
<protein>
    <submittedName>
        <fullName evidence="7">Uncharacterized protein</fullName>
    </submittedName>
</protein>
<feature type="region of interest" description="Disordered" evidence="5">
    <location>
        <begin position="144"/>
        <end position="164"/>
    </location>
</feature>
<comment type="subcellular location">
    <subcellularLocation>
        <location evidence="1">Membrane</location>
        <topology evidence="1">Multi-pass membrane protein</topology>
    </subcellularLocation>
</comment>
<evidence type="ECO:0000256" key="6">
    <source>
        <dbReference type="SAM" id="Phobius"/>
    </source>
</evidence>
<dbReference type="Pfam" id="PF04479">
    <property type="entry name" value="RTA1"/>
    <property type="match status" value="1"/>
</dbReference>
<evidence type="ECO:0000256" key="1">
    <source>
        <dbReference type="ARBA" id="ARBA00004141"/>
    </source>
</evidence>
<feature type="transmembrane region" description="Helical" evidence="6">
    <location>
        <begin position="471"/>
        <end position="491"/>
    </location>
</feature>
<dbReference type="PANTHER" id="PTHR31465:SF9">
    <property type="entry name" value="SPHINGOID LONG-CHAIN BASE TRANSPORTER RSB1"/>
    <property type="match status" value="1"/>
</dbReference>
<evidence type="ECO:0000256" key="4">
    <source>
        <dbReference type="ARBA" id="ARBA00023136"/>
    </source>
</evidence>
<feature type="non-terminal residue" evidence="7">
    <location>
        <position position="731"/>
    </location>
</feature>
<feature type="non-terminal residue" evidence="7">
    <location>
        <position position="1"/>
    </location>
</feature>
<feature type="transmembrane region" description="Helical" evidence="6">
    <location>
        <begin position="573"/>
        <end position="597"/>
    </location>
</feature>
<dbReference type="OrthoDB" id="4521223at2759"/>
<dbReference type="InterPro" id="IPR021858">
    <property type="entry name" value="Fun_TF"/>
</dbReference>
<comment type="caution">
    <text evidence="7">The sequence shown here is derived from an EMBL/GenBank/DDBJ whole genome shotgun (WGS) entry which is preliminary data.</text>
</comment>
<dbReference type="AlphaFoldDB" id="A0A3E2H036"/>
<feature type="transmembrane region" description="Helical" evidence="6">
    <location>
        <begin position="531"/>
        <end position="553"/>
    </location>
</feature>
<dbReference type="InterPro" id="IPR007568">
    <property type="entry name" value="RTA1"/>
</dbReference>
<feature type="transmembrane region" description="Helical" evidence="6">
    <location>
        <begin position="656"/>
        <end position="675"/>
    </location>
</feature>
<dbReference type="GO" id="GO:0005886">
    <property type="term" value="C:plasma membrane"/>
    <property type="evidence" value="ECO:0007669"/>
    <property type="project" value="TreeGrafter"/>
</dbReference>
<sequence length="731" mass="81983">MSPSEDIQERRSFEFFRAETIPSIAGFFGSSTWKLVLQACDKEPAVNQAVIALGALYERTSASETLDTVTIPTTAVPIETSFPLRQYCKALQELRSYLSSNKKLDMNIILICALVHISIEVIQKNYLNALTHLENSLRLLHGSLQKSKPADPRDSDQHSSLSSSDVDSNLARTFINLDIHASTYQGMRKPAMFKFHDGVDIPGRFSSLDQAKFFLDALTGQLYQLIRGISEEYKYRRLEEFPQGTLLIARRLEEAFDTWNYRFEKYLNRPTSKFSRKEQTVINVLIIVQRMYKIQAATCTKAAAATFDKFDAEFDEVVTLAAVVINERKSINSRVQKLSLDIVIAKEQEYIEQGIVVDGRPPEFARIQSVGTDIDPVKRTSEVILSWKLDGLDGPYTNLELNDFIKAAVVLWSWAGISENTSEPIGQRMASSITMMLLTRDHAPNYTIPTDLCTLDTCSITQAQVTYDPSLGANLFFGVLFGLLLLIQVILGVYYRTWTYAIGLVGGMALELCGYIGRIKMHYNPFIQSPFFMYLISLTIGPTFICASIYICFSRLINTYGTALSPLSPRKIVVLFIVSDFVSLCLQAGGGACSVIADTRSFEYVGIHLMLAGLALQVLSLVIVLVLGAAFAYNCRRRPHIWNQSDYCLAVRRRRYFAGFIQASIIAAIAILIRSTYRVVELTGGFHGKLWNSETYFMVFDGAMVSTASILLTVFHPGMAFHGHWSYVKRG</sequence>
<keyword evidence="3 6" id="KW-1133">Transmembrane helix</keyword>
<feature type="transmembrane region" description="Helical" evidence="6">
    <location>
        <begin position="695"/>
        <end position="715"/>
    </location>
</feature>
<feature type="transmembrane region" description="Helical" evidence="6">
    <location>
        <begin position="609"/>
        <end position="635"/>
    </location>
</feature>
<dbReference type="PANTHER" id="PTHR31465">
    <property type="entry name" value="PROTEIN RTA1-RELATED"/>
    <property type="match status" value="1"/>
</dbReference>
<proteinExistence type="predicted"/>
<feature type="compositionally biased region" description="Basic and acidic residues" evidence="5">
    <location>
        <begin position="148"/>
        <end position="157"/>
    </location>
</feature>
<evidence type="ECO:0000256" key="2">
    <source>
        <dbReference type="ARBA" id="ARBA00022692"/>
    </source>
</evidence>
<evidence type="ECO:0000313" key="8">
    <source>
        <dbReference type="Proteomes" id="UP000258309"/>
    </source>
</evidence>
<reference evidence="7 8" key="1">
    <citation type="submission" date="2018-05" db="EMBL/GenBank/DDBJ databases">
        <title>Draft genome sequence of Scytalidium lignicola DSM 105466, a ubiquitous saprotrophic fungus.</title>
        <authorList>
            <person name="Buettner E."/>
            <person name="Gebauer A.M."/>
            <person name="Hofrichter M."/>
            <person name="Liers C."/>
            <person name="Kellner H."/>
        </authorList>
    </citation>
    <scope>NUCLEOTIDE SEQUENCE [LARGE SCALE GENOMIC DNA]</scope>
    <source>
        <strain evidence="7 8">DSM 105466</strain>
    </source>
</reference>
<evidence type="ECO:0000256" key="5">
    <source>
        <dbReference type="SAM" id="MobiDB-lite"/>
    </source>
</evidence>
<evidence type="ECO:0000313" key="7">
    <source>
        <dbReference type="EMBL" id="RFU26701.1"/>
    </source>
</evidence>
<evidence type="ECO:0000256" key="3">
    <source>
        <dbReference type="ARBA" id="ARBA00022989"/>
    </source>
</evidence>
<dbReference type="GO" id="GO:0000324">
    <property type="term" value="C:fungal-type vacuole"/>
    <property type="evidence" value="ECO:0007669"/>
    <property type="project" value="TreeGrafter"/>
</dbReference>
<dbReference type="Pfam" id="PF11951">
    <property type="entry name" value="Fungal_trans_2"/>
    <property type="match status" value="1"/>
</dbReference>
<keyword evidence="4 6" id="KW-0472">Membrane</keyword>
<keyword evidence="8" id="KW-1185">Reference proteome</keyword>
<dbReference type="EMBL" id="NCSJ02000247">
    <property type="protein sequence ID" value="RFU26701.1"/>
    <property type="molecule type" value="Genomic_DNA"/>
</dbReference>
<keyword evidence="2 6" id="KW-0812">Transmembrane</keyword>
<gene>
    <name evidence="7" type="ORF">B7463_g9648</name>
</gene>
<accession>A0A3E2H036</accession>